<evidence type="ECO:0000313" key="2">
    <source>
        <dbReference type="EMBL" id="MBL0420192.1"/>
    </source>
</evidence>
<dbReference type="RefSeq" id="WP_201683178.1">
    <property type="nucleotide sequence ID" value="NZ_JAEQNA010000001.1"/>
</dbReference>
<evidence type="ECO:0000313" key="3">
    <source>
        <dbReference type="Proteomes" id="UP000613011"/>
    </source>
</evidence>
<keyword evidence="1" id="KW-0732">Signal</keyword>
<dbReference type="InterPro" id="IPR017465">
    <property type="entry name" value="EpsL_proteobac"/>
</dbReference>
<gene>
    <name evidence="2" type="ORF">JI739_07510</name>
</gene>
<comment type="caution">
    <text evidence="2">The sequence shown here is derived from an EMBL/GenBank/DDBJ whole genome shotgun (WGS) entry which is preliminary data.</text>
</comment>
<proteinExistence type="predicted"/>
<dbReference type="EMBL" id="JAEQNA010000001">
    <property type="protein sequence ID" value="MBL0420192.1"/>
    <property type="molecule type" value="Genomic_DNA"/>
</dbReference>
<protein>
    <submittedName>
        <fullName evidence="2">Outer membrane beta-barrel protein</fullName>
    </submittedName>
</protein>
<organism evidence="2 3">
    <name type="scientific">Ramlibacter aurantiacus</name>
    <dbReference type="NCBI Taxonomy" id="2801330"/>
    <lineage>
        <taxon>Bacteria</taxon>
        <taxon>Pseudomonadati</taxon>
        <taxon>Pseudomonadota</taxon>
        <taxon>Betaproteobacteria</taxon>
        <taxon>Burkholderiales</taxon>
        <taxon>Comamonadaceae</taxon>
        <taxon>Ramlibacter</taxon>
    </lineage>
</organism>
<name>A0A936ZFX4_9BURK</name>
<dbReference type="InterPro" id="IPR018759">
    <property type="entry name" value="BBP2_2"/>
</dbReference>
<dbReference type="Proteomes" id="UP000613011">
    <property type="component" value="Unassembled WGS sequence"/>
</dbReference>
<sequence length="395" mass="43622">MQKKLNRWALVPAACLCIAWPLAQAQSVAEPRPVDLDPGDSLQFRVGAGIEHDSNVLRAPNASSDNIGVLRAGARYDKRLSLQRIVLDAEVSAYRHRNFDSLDYETLNYTAAWNYAFTPRFRGVISANQREFRDLSVATTGVTSANVRTQRTQLIEGTYAPGGGLLARAGLSNSTSQADNARSLESSPSVRSLRLGAGYETARGSQAILQYRRGDGEYDNLASDFTENEWSVIARWPVTGRTTIDGRLGWLERTHDNAPAFDFDGVIGNINANWEITGKTALAAGIERDLGSYEAAGGGYVRAWTFYVEPVWNATAKTAVRLRYQHEDREWVTRSLAAPDAGRDDAINSFGINVDWEPVRNVIVTGGVRHERRNSTLNAFDFKSNRVGVAARYVF</sequence>
<reference evidence="2" key="1">
    <citation type="submission" date="2021-01" db="EMBL/GenBank/DDBJ databases">
        <title>Ramlibacter sp. strain AW1 16S ribosomal RNA gene Genome sequencing and assembly.</title>
        <authorList>
            <person name="Kang M."/>
        </authorList>
    </citation>
    <scope>NUCLEOTIDE SEQUENCE</scope>
    <source>
        <strain evidence="2">AW1</strain>
    </source>
</reference>
<accession>A0A936ZFX4</accession>
<dbReference type="AlphaFoldDB" id="A0A936ZFX4"/>
<dbReference type="NCBIfam" id="TIGR03014">
    <property type="entry name" value="EpsL"/>
    <property type="match status" value="1"/>
</dbReference>
<feature type="chain" id="PRO_5037673661" evidence="1">
    <location>
        <begin position="26"/>
        <end position="395"/>
    </location>
</feature>
<dbReference type="Pfam" id="PF10082">
    <property type="entry name" value="BBP2_2"/>
    <property type="match status" value="1"/>
</dbReference>
<evidence type="ECO:0000256" key="1">
    <source>
        <dbReference type="SAM" id="SignalP"/>
    </source>
</evidence>
<keyword evidence="3" id="KW-1185">Reference proteome</keyword>
<feature type="signal peptide" evidence="1">
    <location>
        <begin position="1"/>
        <end position="25"/>
    </location>
</feature>
<dbReference type="SUPFAM" id="SSF56935">
    <property type="entry name" value="Porins"/>
    <property type="match status" value="2"/>
</dbReference>